<keyword evidence="1" id="KW-0175">Coiled coil</keyword>
<proteinExistence type="predicted"/>
<gene>
    <name evidence="2" type="ORF">K7432_000895</name>
</gene>
<protein>
    <recommendedName>
        <fullName evidence="4">HAUS augmin-like complex subunit 7</fullName>
    </recommendedName>
</protein>
<dbReference type="EMBL" id="JASJQH010006893">
    <property type="protein sequence ID" value="KAK9728619.1"/>
    <property type="molecule type" value="Genomic_DNA"/>
</dbReference>
<dbReference type="InterPro" id="IPR029711">
    <property type="entry name" value="Haus7-like"/>
</dbReference>
<evidence type="ECO:0000313" key="2">
    <source>
        <dbReference type="EMBL" id="KAK9728619.1"/>
    </source>
</evidence>
<dbReference type="PANTHER" id="PTHR14352">
    <property type="entry name" value="HAUS AUGMIN-LIKE COMPLEX SUBUNIT 7"/>
    <property type="match status" value="1"/>
</dbReference>
<evidence type="ECO:0000256" key="1">
    <source>
        <dbReference type="SAM" id="Coils"/>
    </source>
</evidence>
<evidence type="ECO:0008006" key="4">
    <source>
        <dbReference type="Google" id="ProtNLM"/>
    </source>
</evidence>
<feature type="coiled-coil region" evidence="1">
    <location>
        <begin position="179"/>
        <end position="206"/>
    </location>
</feature>
<organism evidence="2 3">
    <name type="scientific">Basidiobolus ranarum</name>
    <dbReference type="NCBI Taxonomy" id="34480"/>
    <lineage>
        <taxon>Eukaryota</taxon>
        <taxon>Fungi</taxon>
        <taxon>Fungi incertae sedis</taxon>
        <taxon>Zoopagomycota</taxon>
        <taxon>Entomophthoromycotina</taxon>
        <taxon>Basidiobolomycetes</taxon>
        <taxon>Basidiobolales</taxon>
        <taxon>Basidiobolaceae</taxon>
        <taxon>Basidiobolus</taxon>
    </lineage>
</organism>
<dbReference type="Proteomes" id="UP001479436">
    <property type="component" value="Unassembled WGS sequence"/>
</dbReference>
<reference evidence="2 3" key="1">
    <citation type="submission" date="2023-04" db="EMBL/GenBank/DDBJ databases">
        <title>Genome of Basidiobolus ranarum AG-B5.</title>
        <authorList>
            <person name="Stajich J.E."/>
            <person name="Carter-House D."/>
            <person name="Gryganskyi A."/>
        </authorList>
    </citation>
    <scope>NUCLEOTIDE SEQUENCE [LARGE SCALE GENOMIC DNA]</scope>
    <source>
        <strain evidence="2 3">AG-B5</strain>
    </source>
</reference>
<accession>A0ABR2WAG6</accession>
<name>A0ABR2WAG6_9FUNG</name>
<comment type="caution">
    <text evidence="2">The sequence shown here is derived from an EMBL/GenBank/DDBJ whole genome shotgun (WGS) entry which is preliminary data.</text>
</comment>
<sequence>MTVEKIQSSKLFRDFLKLDFPETEKLSEDFLFTSSIPRTELIEWLLNKFEPKYPELIIGMTDTSPTEALALVLDTFGFSEYSQAVEFVEARSTPKIQYSIFCELTSAALNALPMSTSSVDSESGSTELDLVIENGCNFLDLLVDGELDSVLVSQHSVFSQDSPLMDVIKSNSSQSDDSFDSVDELIEEQGKTLQELKNQLSKLEDIKSAPSETSGQDSMKRLASVTKQLTETLKKFDTVYVNEIYPWVEAFTQNLPPRKTTTDFGPALISLDEKTSEMNELLDNYNIIKHSHAQLAEYWSKHVESNGRLLTQDLSTKRLAEMERINTILRKALERKGLSTTTI</sequence>
<evidence type="ECO:0000313" key="3">
    <source>
        <dbReference type="Proteomes" id="UP001479436"/>
    </source>
</evidence>
<keyword evidence="3" id="KW-1185">Reference proteome</keyword>
<dbReference type="PANTHER" id="PTHR14352:SF2">
    <property type="entry name" value="HAUS AUGMIN-LIKE COMPLEX SUBUNIT 7"/>
    <property type="match status" value="1"/>
</dbReference>
<dbReference type="Pfam" id="PF06694">
    <property type="entry name" value="Plant_NMP1"/>
    <property type="match status" value="1"/>
</dbReference>
<dbReference type="InterPro" id="IPR010604">
    <property type="entry name" value="Plant_AUG7"/>
</dbReference>